<dbReference type="PhylomeDB" id="A0A0D2VHF3"/>
<keyword evidence="3" id="KW-1185">Reference proteome</keyword>
<feature type="region of interest" description="Disordered" evidence="1">
    <location>
        <begin position="1"/>
        <end position="50"/>
    </location>
</feature>
<dbReference type="EMBL" id="KE346360">
    <property type="protein sequence ID" value="KJE89392.1"/>
    <property type="molecule type" value="Genomic_DNA"/>
</dbReference>
<feature type="region of interest" description="Disordered" evidence="1">
    <location>
        <begin position="212"/>
        <end position="255"/>
    </location>
</feature>
<dbReference type="PANTHER" id="PTHR13621:SF2">
    <property type="entry name" value="PROLINE-RICH PROTEIN PRCC"/>
    <property type="match status" value="1"/>
</dbReference>
<feature type="region of interest" description="Disordered" evidence="1">
    <location>
        <begin position="117"/>
        <end position="188"/>
    </location>
</feature>
<evidence type="ECO:0008006" key="4">
    <source>
        <dbReference type="Google" id="ProtNLM"/>
    </source>
</evidence>
<proteinExistence type="predicted"/>
<protein>
    <recommendedName>
        <fullName evidence="4">Proline-rich protein PRCC</fullName>
    </recommendedName>
</protein>
<evidence type="ECO:0000313" key="2">
    <source>
        <dbReference type="EMBL" id="KJE89392.1"/>
    </source>
</evidence>
<sequence length="404" mass="41724">MNFVAGYGSDSDSDLESDARPTRSVAASSTKPASSASSSTQSPVIATAGAAAAAATSAVQQPVKKQTLAEKRPRLAHCSIRDCCSPSKGTRLLMVDADSMVLVPASGTVGVLAAERNADGSASDSDDDADSAQSRSVKKSRVDGPLTGLSAMLPPPKSRSGAASSAKPTATPAAATSRSSSSSAAPPSKFVAVPHSLRTAAAASSSKVAAASARRADNSDDDVTGPSYTDAVTGPYSDVTGPYTDVTGPYTDVTGPYSDVTGPYAELGSDLTGPYPDETQAAGPAYGAQALPQPTYVSPLDLNMSEQDLLRLEGRKRTGRMGLANIQIVDADASSVMTDEWRGQVLDPLLLAQANVKVNASSRQKSRHQLTYLAQQSKADEARMLLNNERARAGREASRNMYGF</sequence>
<reference evidence="3" key="1">
    <citation type="submission" date="2011-02" db="EMBL/GenBank/DDBJ databases">
        <title>The Genome Sequence of Capsaspora owczarzaki ATCC 30864.</title>
        <authorList>
            <person name="Russ C."/>
            <person name="Cuomo C."/>
            <person name="Burger G."/>
            <person name="Gray M.W."/>
            <person name="Holland P.W.H."/>
            <person name="King N."/>
            <person name="Lang F.B.F."/>
            <person name="Roger A.J."/>
            <person name="Ruiz-Trillo I."/>
            <person name="Young S.K."/>
            <person name="Zeng Q."/>
            <person name="Gargeya S."/>
            <person name="Alvarado L."/>
            <person name="Berlin A."/>
            <person name="Chapman S.B."/>
            <person name="Chen Z."/>
            <person name="Freedman E."/>
            <person name="Gellesch M."/>
            <person name="Goldberg J."/>
            <person name="Griggs A."/>
            <person name="Gujja S."/>
            <person name="Heilman E."/>
            <person name="Heiman D."/>
            <person name="Howarth C."/>
            <person name="Mehta T."/>
            <person name="Neiman D."/>
            <person name="Pearson M."/>
            <person name="Roberts A."/>
            <person name="Saif S."/>
            <person name="Shea T."/>
            <person name="Shenoy N."/>
            <person name="Sisk P."/>
            <person name="Stolte C."/>
            <person name="Sykes S."/>
            <person name="White J."/>
            <person name="Yandava C."/>
            <person name="Haas B."/>
            <person name="Nusbaum C."/>
            <person name="Birren B."/>
        </authorList>
    </citation>
    <scope>NUCLEOTIDE SEQUENCE</scope>
    <source>
        <strain evidence="3">ATCC 30864</strain>
    </source>
</reference>
<gene>
    <name evidence="2" type="ORF">CAOG_000870</name>
</gene>
<dbReference type="RefSeq" id="XP_004365741.1">
    <property type="nucleotide sequence ID" value="XM_004365684.1"/>
</dbReference>
<name>A0A0D2VHF3_CAPO3</name>
<dbReference type="Pfam" id="PF10253">
    <property type="entry name" value="PRCC"/>
    <property type="match status" value="1"/>
</dbReference>
<dbReference type="OrthoDB" id="206969at2759"/>
<dbReference type="GO" id="GO:0005634">
    <property type="term" value="C:nucleus"/>
    <property type="evidence" value="ECO:0007669"/>
    <property type="project" value="TreeGrafter"/>
</dbReference>
<dbReference type="PANTHER" id="PTHR13621">
    <property type="entry name" value="PROLINE-RICH PROTEIN PRCC"/>
    <property type="match status" value="1"/>
</dbReference>
<evidence type="ECO:0000313" key="3">
    <source>
        <dbReference type="Proteomes" id="UP000008743"/>
    </source>
</evidence>
<dbReference type="InParanoid" id="A0A0D2VHF3"/>
<dbReference type="Proteomes" id="UP000008743">
    <property type="component" value="Unassembled WGS sequence"/>
</dbReference>
<accession>A0A0D2VHF3</accession>
<evidence type="ECO:0000256" key="1">
    <source>
        <dbReference type="SAM" id="MobiDB-lite"/>
    </source>
</evidence>
<dbReference type="AlphaFoldDB" id="A0A0D2VHF3"/>
<organism evidence="2 3">
    <name type="scientific">Capsaspora owczarzaki (strain ATCC 30864)</name>
    <dbReference type="NCBI Taxonomy" id="595528"/>
    <lineage>
        <taxon>Eukaryota</taxon>
        <taxon>Filasterea</taxon>
        <taxon>Capsaspora</taxon>
    </lineage>
</organism>
<feature type="compositionally biased region" description="Low complexity" evidence="1">
    <location>
        <begin position="24"/>
        <end position="50"/>
    </location>
</feature>
<dbReference type="InterPro" id="IPR018800">
    <property type="entry name" value="PRCC"/>
</dbReference>
<feature type="compositionally biased region" description="Low complexity" evidence="1">
    <location>
        <begin position="162"/>
        <end position="188"/>
    </location>
</feature>